<proteinExistence type="predicted"/>
<protein>
    <submittedName>
        <fullName evidence="1">Uncharacterized protein n324R</fullName>
    </submittedName>
</protein>
<name>A7J728_PBCVF</name>
<dbReference type="KEGG" id="vg:5469733"/>
<accession>A7J728</accession>
<evidence type="ECO:0000313" key="2">
    <source>
        <dbReference type="Proteomes" id="UP000204095"/>
    </source>
</evidence>
<sequence length="100" mass="11780">MARDIVCFAIIFIIRLNINVFKINNIILEVSHGFCYHKIIATQFYSVYPFSKSGNGNVQHIFHEKRVTSLFKTHNMICFTILHVRHHKLFACQHLVEYTV</sequence>
<evidence type="ECO:0000313" key="1">
    <source>
        <dbReference type="EMBL" id="ABT15609.1"/>
    </source>
</evidence>
<dbReference type="GeneID" id="5469733"/>
<dbReference type="Proteomes" id="UP000204095">
    <property type="component" value="Segment"/>
</dbReference>
<dbReference type="RefSeq" id="YP_001425956.1">
    <property type="nucleotide sequence ID" value="NC_008603.1"/>
</dbReference>
<dbReference type="EMBL" id="DQ890022">
    <property type="protein sequence ID" value="ABT15609.1"/>
    <property type="molecule type" value="Genomic_DNA"/>
</dbReference>
<reference evidence="1 2" key="1">
    <citation type="journal article" date="2007" name="Virology">
        <title>Sequence and annotation of the 314-kb MT325 and the 321-kb FR483 viruses that infect Chlorella Pbi.</title>
        <authorList>
            <person name="Fitzgerald L.A."/>
            <person name="Graves M.V."/>
            <person name="Li X."/>
            <person name="Feldblyum T."/>
            <person name="Hartigan J."/>
            <person name="Van Etten J.L."/>
        </authorList>
    </citation>
    <scope>NUCLEOTIDE SEQUENCE [LARGE SCALE GENOMIC DNA]</scope>
    <source>
        <strain evidence="1 2">FR483</strain>
    </source>
</reference>
<gene>
    <name evidence="1" type="primary">n324R</name>
    <name evidence="1" type="ORF">FR483_n324R</name>
</gene>
<organism evidence="1 2">
    <name type="scientific">Paramecium bursaria Chlorella virus FR483</name>
    <name type="common">PBCV-FR483</name>
    <dbReference type="NCBI Taxonomy" id="399781"/>
    <lineage>
        <taxon>Viruses</taxon>
        <taxon>Varidnaviria</taxon>
        <taxon>Bamfordvirae</taxon>
        <taxon>Nucleocytoviricota</taxon>
        <taxon>Megaviricetes</taxon>
        <taxon>Algavirales</taxon>
        <taxon>Phycodnaviridae</taxon>
        <taxon>Chlorovirus</taxon>
        <taxon>Chlorovirus conductrix</taxon>
        <taxon>Paramecium bursaria Chlorella virus A1</taxon>
    </lineage>
</organism>
<organismHost>
    <name type="scientific">Paramecium bursaria</name>
    <dbReference type="NCBI Taxonomy" id="74790"/>
</organismHost>